<dbReference type="PANTHER" id="PTHR21248">
    <property type="entry name" value="CARDIOLIPIN SYNTHASE"/>
    <property type="match status" value="1"/>
</dbReference>
<dbReference type="SMART" id="SM00155">
    <property type="entry name" value="PLDc"/>
    <property type="match status" value="2"/>
</dbReference>
<feature type="domain" description="PLD phosphodiesterase" evidence="14">
    <location>
        <begin position="406"/>
        <end position="433"/>
    </location>
</feature>
<evidence type="ECO:0000256" key="10">
    <source>
        <dbReference type="ARBA" id="ARBA00023209"/>
    </source>
</evidence>
<dbReference type="Pfam" id="PF13091">
    <property type="entry name" value="PLDc_2"/>
    <property type="match status" value="2"/>
</dbReference>
<dbReference type="CDD" id="cd09158">
    <property type="entry name" value="PLDc_EcCLS_like_2"/>
    <property type="match status" value="1"/>
</dbReference>
<dbReference type="NCBIfam" id="TIGR04265">
    <property type="entry name" value="bac_cardiolipin"/>
    <property type="match status" value="1"/>
</dbReference>
<evidence type="ECO:0000256" key="4">
    <source>
        <dbReference type="ARBA" id="ARBA00022679"/>
    </source>
</evidence>
<accession>A0AAN0K622</accession>
<dbReference type="GO" id="GO:0008808">
    <property type="term" value="F:cardiolipin synthase activity"/>
    <property type="evidence" value="ECO:0007669"/>
    <property type="project" value="UniProtKB-UniRule"/>
</dbReference>
<evidence type="ECO:0000256" key="7">
    <source>
        <dbReference type="ARBA" id="ARBA00022989"/>
    </source>
</evidence>
<dbReference type="PANTHER" id="PTHR21248:SF22">
    <property type="entry name" value="PHOSPHOLIPASE D"/>
    <property type="match status" value="1"/>
</dbReference>
<dbReference type="RefSeq" id="WP_286267400.1">
    <property type="nucleotide sequence ID" value="NZ_AP028056.1"/>
</dbReference>
<keyword evidence="10" id="KW-0594">Phospholipid biosynthesis</keyword>
<evidence type="ECO:0000256" key="11">
    <source>
        <dbReference type="ARBA" id="ARBA00023264"/>
    </source>
</evidence>
<dbReference type="Gene3D" id="3.30.870.10">
    <property type="entry name" value="Endonuclease Chain A"/>
    <property type="match status" value="2"/>
</dbReference>
<dbReference type="EC" id="2.7.8.-" evidence="12"/>
<reference evidence="15" key="1">
    <citation type="journal article" date="2024" name="Int. J. Syst. Evol. Microbiol.">
        <title>Brooklawnia propionicigenes sp. nov., a facultatively anaerobic, propionate-producing bacterium isolated from a methanogenic reactor treating waste from cattle farms.</title>
        <authorList>
            <person name="Akita Y."/>
            <person name="Ueki A."/>
            <person name="Tonouchi A."/>
            <person name="Sugawara Y."/>
            <person name="Honma S."/>
            <person name="Kaku N."/>
            <person name="Ueki K."/>
        </authorList>
    </citation>
    <scope>NUCLEOTIDE SEQUENCE</scope>
    <source>
        <strain evidence="15">SH051</strain>
    </source>
</reference>
<keyword evidence="7 13" id="KW-1133">Transmembrane helix</keyword>
<dbReference type="GO" id="GO:0032049">
    <property type="term" value="P:cardiolipin biosynthetic process"/>
    <property type="evidence" value="ECO:0007669"/>
    <property type="project" value="UniProtKB-UniRule"/>
</dbReference>
<sequence length="493" mass="54971">MTTAEIIRLLALCAHIIFGFVAAVVISLRRKPATAIAWILTIVFIPILGAVAFFLVGFGRLPKARRDKQRAVSTRMLERSGVSDHVAGPGVPDWLDTAVVLNQRLGALPMVTGSSTILIEDYQGSLDAMIADIDAAQEFVHVEFYILVRDQTTRPLFDALARAVERGVAVRVLSDFVSGLMFPRRKETIRALREMGAQWHPMLPLRPWRGQWQRPDLRNHRKLVVVDGRVGYTGSQNLIDETYLKPKNVKRGLHWLELMVRLEGPIVGELDAVFVTDWYSETEELLSLETHASGASEDAPSGSGSAELVRSVDAQVIPSGPSFENDNNLKLFIMLIHNARKRISITSPYFVPDESTMMALVTAASRGLDVELFVSEIADQLLVAHAQRSYYAELLDAGVAIWLYRAPTVLHSKHFTIDDDIAVIGSSNMDIRSFSLNMEVSVLVSSREFTDRMRIVEDHYRAQSFRLDADEWARRPLGGKVLDGLARLTSALQ</sequence>
<keyword evidence="16" id="KW-1185">Reference proteome</keyword>
<keyword evidence="9 13" id="KW-0472">Membrane</keyword>
<dbReference type="Proteomes" id="UP001431656">
    <property type="component" value="Chromosome"/>
</dbReference>
<keyword evidence="2" id="KW-1003">Cell membrane</keyword>
<keyword evidence="6" id="KW-0677">Repeat</keyword>
<comment type="subcellular location">
    <subcellularLocation>
        <location evidence="1">Cell membrane</location>
        <topology evidence="1">Multi-pass membrane protein</topology>
    </subcellularLocation>
</comment>
<keyword evidence="4" id="KW-0808">Transferase</keyword>
<dbReference type="EMBL" id="AP028056">
    <property type="protein sequence ID" value="BEH01300.1"/>
    <property type="molecule type" value="Genomic_DNA"/>
</dbReference>
<dbReference type="GO" id="GO:0005886">
    <property type="term" value="C:plasma membrane"/>
    <property type="evidence" value="ECO:0007669"/>
    <property type="project" value="UniProtKB-SubCell"/>
</dbReference>
<evidence type="ECO:0000256" key="8">
    <source>
        <dbReference type="ARBA" id="ARBA00023098"/>
    </source>
</evidence>
<evidence type="ECO:0000256" key="3">
    <source>
        <dbReference type="ARBA" id="ARBA00022516"/>
    </source>
</evidence>
<evidence type="ECO:0000256" key="2">
    <source>
        <dbReference type="ARBA" id="ARBA00022475"/>
    </source>
</evidence>
<evidence type="ECO:0000256" key="9">
    <source>
        <dbReference type="ARBA" id="ARBA00023136"/>
    </source>
</evidence>
<protein>
    <recommendedName>
        <fullName evidence="12">Cardiolipin synthase</fullName>
        <ecNumber evidence="12">2.7.8.-</ecNumber>
    </recommendedName>
</protein>
<organism evidence="15 16">
    <name type="scientific">Brooklawnia propionicigenes</name>
    <dbReference type="NCBI Taxonomy" id="3041175"/>
    <lineage>
        <taxon>Bacteria</taxon>
        <taxon>Bacillati</taxon>
        <taxon>Actinomycetota</taxon>
        <taxon>Actinomycetes</taxon>
        <taxon>Propionibacteriales</taxon>
        <taxon>Propionibacteriaceae</taxon>
        <taxon>Brooklawnia</taxon>
    </lineage>
</organism>
<proteinExistence type="predicted"/>
<dbReference type="InterPro" id="IPR022924">
    <property type="entry name" value="Cardiolipin_synthase"/>
</dbReference>
<gene>
    <name evidence="15" type="primary">cls_1</name>
    <name evidence="15" type="ORF">brsh051_05810</name>
</gene>
<evidence type="ECO:0000256" key="5">
    <source>
        <dbReference type="ARBA" id="ARBA00022692"/>
    </source>
</evidence>
<dbReference type="PROSITE" id="PS50035">
    <property type="entry name" value="PLD"/>
    <property type="match status" value="2"/>
</dbReference>
<dbReference type="AlphaFoldDB" id="A0AAN0K622"/>
<feature type="domain" description="PLD phosphodiesterase" evidence="14">
    <location>
        <begin position="215"/>
        <end position="242"/>
    </location>
</feature>
<evidence type="ECO:0000313" key="15">
    <source>
        <dbReference type="EMBL" id="BEH01300.1"/>
    </source>
</evidence>
<keyword evidence="11" id="KW-1208">Phospholipid metabolism</keyword>
<evidence type="ECO:0000256" key="13">
    <source>
        <dbReference type="SAM" id="Phobius"/>
    </source>
</evidence>
<dbReference type="InterPro" id="IPR025202">
    <property type="entry name" value="PLD-like_dom"/>
</dbReference>
<evidence type="ECO:0000313" key="16">
    <source>
        <dbReference type="Proteomes" id="UP001431656"/>
    </source>
</evidence>
<dbReference type="InterPro" id="IPR027379">
    <property type="entry name" value="CLS_N"/>
</dbReference>
<evidence type="ECO:0000259" key="14">
    <source>
        <dbReference type="PROSITE" id="PS50035"/>
    </source>
</evidence>
<feature type="transmembrane region" description="Helical" evidence="13">
    <location>
        <begin position="35"/>
        <end position="58"/>
    </location>
</feature>
<name>A0AAN0K622_9ACTN</name>
<dbReference type="InterPro" id="IPR001736">
    <property type="entry name" value="PLipase_D/transphosphatidylase"/>
</dbReference>
<evidence type="ECO:0000256" key="6">
    <source>
        <dbReference type="ARBA" id="ARBA00022737"/>
    </source>
</evidence>
<dbReference type="KEGG" id="broo:brsh051_05810"/>
<evidence type="ECO:0000256" key="12">
    <source>
        <dbReference type="NCBIfam" id="TIGR04265"/>
    </source>
</evidence>
<keyword evidence="3" id="KW-0444">Lipid biosynthesis</keyword>
<feature type="transmembrane region" description="Helical" evidence="13">
    <location>
        <begin position="6"/>
        <end position="28"/>
    </location>
</feature>
<dbReference type="Pfam" id="PF13396">
    <property type="entry name" value="PLDc_N"/>
    <property type="match status" value="1"/>
</dbReference>
<keyword evidence="8" id="KW-0443">Lipid metabolism</keyword>
<dbReference type="SUPFAM" id="SSF56024">
    <property type="entry name" value="Phospholipase D/nuclease"/>
    <property type="match status" value="2"/>
</dbReference>
<keyword evidence="5 13" id="KW-0812">Transmembrane</keyword>
<evidence type="ECO:0000256" key="1">
    <source>
        <dbReference type="ARBA" id="ARBA00004651"/>
    </source>
</evidence>